<dbReference type="CDD" id="cd02440">
    <property type="entry name" value="AdoMet_MTases"/>
    <property type="match status" value="1"/>
</dbReference>
<organism evidence="2 3">
    <name type="scientific">Polaromonas eurypsychrophila</name>
    <dbReference type="NCBI Taxonomy" id="1614635"/>
    <lineage>
        <taxon>Bacteria</taxon>
        <taxon>Pseudomonadati</taxon>
        <taxon>Pseudomonadota</taxon>
        <taxon>Betaproteobacteria</taxon>
        <taxon>Burkholderiales</taxon>
        <taxon>Comamonadaceae</taxon>
        <taxon>Polaromonas</taxon>
    </lineage>
</organism>
<comment type="caution">
    <text evidence="2">The sequence shown here is derived from an EMBL/GenBank/DDBJ whole genome shotgun (WGS) entry which is preliminary data.</text>
</comment>
<dbReference type="Gene3D" id="3.40.50.150">
    <property type="entry name" value="Vaccinia Virus protein VP39"/>
    <property type="match status" value="1"/>
</dbReference>
<dbReference type="RefSeq" id="WP_188708305.1">
    <property type="nucleotide sequence ID" value="NZ_BMIG01000006.1"/>
</dbReference>
<protein>
    <recommendedName>
        <fullName evidence="1">Methyltransferase domain-containing protein</fullName>
    </recommendedName>
</protein>
<proteinExistence type="predicted"/>
<reference evidence="2" key="1">
    <citation type="journal article" date="2014" name="Int. J. Syst. Evol. Microbiol.">
        <title>Complete genome sequence of Corynebacterium casei LMG S-19264T (=DSM 44701T), isolated from a smear-ripened cheese.</title>
        <authorList>
            <consortium name="US DOE Joint Genome Institute (JGI-PGF)"/>
            <person name="Walter F."/>
            <person name="Albersmeier A."/>
            <person name="Kalinowski J."/>
            <person name="Ruckert C."/>
        </authorList>
    </citation>
    <scope>NUCLEOTIDE SEQUENCE</scope>
    <source>
        <strain evidence="2">CGMCC 1.15322</strain>
    </source>
</reference>
<dbReference type="EMBL" id="BMIG01000006">
    <property type="protein sequence ID" value="GGA98508.1"/>
    <property type="molecule type" value="Genomic_DNA"/>
</dbReference>
<dbReference type="SUPFAM" id="SSF53335">
    <property type="entry name" value="S-adenosyl-L-methionine-dependent methyltransferases"/>
    <property type="match status" value="1"/>
</dbReference>
<reference evidence="2" key="2">
    <citation type="submission" date="2020-09" db="EMBL/GenBank/DDBJ databases">
        <authorList>
            <person name="Sun Q."/>
            <person name="Zhou Y."/>
        </authorList>
    </citation>
    <scope>NUCLEOTIDE SEQUENCE</scope>
    <source>
        <strain evidence="2">CGMCC 1.15322</strain>
    </source>
</reference>
<dbReference type="Proteomes" id="UP000620596">
    <property type="component" value="Unassembled WGS sequence"/>
</dbReference>
<dbReference type="Pfam" id="PF13649">
    <property type="entry name" value="Methyltransf_25"/>
    <property type="match status" value="1"/>
</dbReference>
<evidence type="ECO:0000313" key="3">
    <source>
        <dbReference type="Proteomes" id="UP000620596"/>
    </source>
</evidence>
<gene>
    <name evidence="2" type="ORF">GCM10011496_19490</name>
</gene>
<name>A0A916WGF8_9BURK</name>
<evidence type="ECO:0000259" key="1">
    <source>
        <dbReference type="Pfam" id="PF13649"/>
    </source>
</evidence>
<evidence type="ECO:0000313" key="2">
    <source>
        <dbReference type="EMBL" id="GGA98508.1"/>
    </source>
</evidence>
<dbReference type="InterPro" id="IPR029063">
    <property type="entry name" value="SAM-dependent_MTases_sf"/>
</dbReference>
<dbReference type="InterPro" id="IPR041698">
    <property type="entry name" value="Methyltransf_25"/>
</dbReference>
<sequence>MRDAVRFFDNQFQHLSAKQVPDLNPFEQRSVPYLKGRVLDYGCGMGNLSVLAARQGHSVLAVDASPAAIGHLQRRAQAENLPLQCLLAQAQDTIFEGCYYTVLAIGLFMFMDCQLAHQQVEKMKSLTCIDGVMVCNVLVESTTYLEMFGADDYCLFTPDAVRLWFKGWRTEDFQIEEFAAPGDTIKRFATVIATRLH</sequence>
<dbReference type="AlphaFoldDB" id="A0A916WGF8"/>
<feature type="domain" description="Methyltransferase" evidence="1">
    <location>
        <begin position="38"/>
        <end position="125"/>
    </location>
</feature>
<keyword evidence="3" id="KW-1185">Reference proteome</keyword>
<accession>A0A916WGF8</accession>